<dbReference type="SUPFAM" id="SSF158622">
    <property type="entry name" value="YheA/YmcA-like"/>
    <property type="match status" value="1"/>
</dbReference>
<dbReference type="PANTHER" id="PTHR38448">
    <property type="entry name" value="REGULATORY PROTEIN YLBF-RELATED"/>
    <property type="match status" value="1"/>
</dbReference>
<reference evidence="1" key="1">
    <citation type="submission" date="2015-06" db="EMBL/GenBank/DDBJ databases">
        <authorList>
            <person name="Liu B."/>
            <person name="Wang J."/>
            <person name="Zhu Y."/>
            <person name="Liu G."/>
            <person name="Chen Q."/>
            <person name="Zheng C."/>
            <person name="Che J."/>
            <person name="Ge C."/>
            <person name="Shi H."/>
            <person name="Pan Z."/>
            <person name="Liu X."/>
        </authorList>
    </citation>
    <scope>NUCLEOTIDE SEQUENCE [LARGE SCALE GENOMIC DNA]</scope>
    <source>
        <strain evidence="1">DSM 16346</strain>
    </source>
</reference>
<dbReference type="AlphaFoldDB" id="A0A0J6D0E4"/>
<dbReference type="STRING" id="157733.AB986_05850"/>
<keyword evidence="2" id="KW-1185">Reference proteome</keyword>
<gene>
    <name evidence="1" type="ORF">AB986_05850</name>
</gene>
<protein>
    <submittedName>
        <fullName evidence="1">Regulator</fullName>
    </submittedName>
</protein>
<dbReference type="PANTHER" id="PTHR38448:SF2">
    <property type="entry name" value="REGULATORY PROTEIN YLBF"/>
    <property type="match status" value="1"/>
</dbReference>
<comment type="caution">
    <text evidence="1">The sequence shown here is derived from an EMBL/GenBank/DDBJ whole genome shotgun (WGS) entry which is preliminary data.</text>
</comment>
<evidence type="ECO:0000313" key="2">
    <source>
        <dbReference type="Proteomes" id="UP000035996"/>
    </source>
</evidence>
<dbReference type="Proteomes" id="UP000035996">
    <property type="component" value="Unassembled WGS sequence"/>
</dbReference>
<dbReference type="PATRIC" id="fig|157733.3.peg.3408"/>
<evidence type="ECO:0000313" key="1">
    <source>
        <dbReference type="EMBL" id="KMM38793.1"/>
    </source>
</evidence>
<sequence length="146" mass="16063">MIATLDSVMILDQAEELGFMIKDSEVAHDYHEARKKLAKNKEAQGLIKRFSELKELYDEVQRFGRYHPDFMTITVKVREAKRDMDLHDDVAAFKKAETDLESLLVEVCSLLAGEVSPSIKVPSGNPFFDNQSCGGGCGSGGSCGCG</sequence>
<dbReference type="InterPro" id="IPR052767">
    <property type="entry name" value="Bact_com_dev_regulator"/>
</dbReference>
<dbReference type="RefSeq" id="WP_048309927.1">
    <property type="nucleotide sequence ID" value="NZ_CP119526.1"/>
</dbReference>
<proteinExistence type="predicted"/>
<dbReference type="Gene3D" id="1.20.1500.10">
    <property type="entry name" value="YheA/YmcA-like"/>
    <property type="match status" value="1"/>
</dbReference>
<dbReference type="InterPro" id="IPR010368">
    <property type="entry name" value="Com_YlbF"/>
</dbReference>
<dbReference type="Pfam" id="PF06133">
    <property type="entry name" value="Com_YlbF"/>
    <property type="match status" value="1"/>
</dbReference>
<accession>A0A0J6D0E4</accession>
<name>A0A0J6D0E4_9BACL</name>
<dbReference type="InterPro" id="IPR023378">
    <property type="entry name" value="YheA/YmcA-like_dom_sf"/>
</dbReference>
<dbReference type="EMBL" id="LELK01000001">
    <property type="protein sequence ID" value="KMM38793.1"/>
    <property type="molecule type" value="Genomic_DNA"/>
</dbReference>
<organism evidence="1 2">
    <name type="scientific">Guptibacillus hwajinpoensis</name>
    <dbReference type="NCBI Taxonomy" id="208199"/>
    <lineage>
        <taxon>Bacteria</taxon>
        <taxon>Bacillati</taxon>
        <taxon>Bacillota</taxon>
        <taxon>Bacilli</taxon>
        <taxon>Bacillales</taxon>
        <taxon>Guptibacillaceae</taxon>
        <taxon>Guptibacillus</taxon>
    </lineage>
</organism>
<dbReference type="GeneID" id="301328419"/>
<dbReference type="OrthoDB" id="2157513at2"/>